<protein>
    <recommendedName>
        <fullName evidence="4">Granulin</fullName>
    </recommendedName>
</protein>
<evidence type="ECO:0008006" key="4">
    <source>
        <dbReference type="Google" id="ProtNLM"/>
    </source>
</evidence>
<comment type="caution">
    <text evidence="2">The sequence shown here is derived from an EMBL/GenBank/DDBJ whole genome shotgun (WGS) entry which is preliminary data.</text>
</comment>
<dbReference type="AlphaFoldDB" id="A0AAV2AHG3"/>
<keyword evidence="3" id="KW-1185">Reference proteome</keyword>
<evidence type="ECO:0000256" key="1">
    <source>
        <dbReference type="SAM" id="SignalP"/>
    </source>
</evidence>
<evidence type="ECO:0000313" key="2">
    <source>
        <dbReference type="EMBL" id="CAL1283433.1"/>
    </source>
</evidence>
<gene>
    <name evidence="2" type="ORF">LARSCL_LOCUS12599</name>
</gene>
<feature type="chain" id="PRO_5043640249" description="Granulin" evidence="1">
    <location>
        <begin position="17"/>
        <end position="197"/>
    </location>
</feature>
<reference evidence="2 3" key="1">
    <citation type="submission" date="2024-04" db="EMBL/GenBank/DDBJ databases">
        <authorList>
            <person name="Rising A."/>
            <person name="Reimegard J."/>
            <person name="Sonavane S."/>
            <person name="Akerstrom W."/>
            <person name="Nylinder S."/>
            <person name="Hedman E."/>
            <person name="Kallberg Y."/>
        </authorList>
    </citation>
    <scope>NUCLEOTIDE SEQUENCE [LARGE SCALE GENOMIC DNA]</scope>
</reference>
<sequence length="197" mass="20852">MRGLILMFLIPSLTAAKVLCPNGKTTCPEELYCCEIDGEHSCCDPNVTSNAPDTKIKVYPGIETTEIEASTLAFSNASMPEDVASSYGRCSTVFNCKGPCCSTYNCCDEYLGSCCSSTTCCASLKTCCAGGCCGFMSTCCGSQCCPSGSKCCGSWCCDAKYSCGTRYMTCRNKGIAFSPEITTVLVLALGVLLSRHF</sequence>
<keyword evidence="1" id="KW-0732">Signal</keyword>
<proteinExistence type="predicted"/>
<accession>A0AAV2AHG3</accession>
<name>A0AAV2AHG3_9ARAC</name>
<feature type="signal peptide" evidence="1">
    <location>
        <begin position="1"/>
        <end position="16"/>
    </location>
</feature>
<dbReference type="EMBL" id="CAXIEN010000168">
    <property type="protein sequence ID" value="CAL1283433.1"/>
    <property type="molecule type" value="Genomic_DNA"/>
</dbReference>
<evidence type="ECO:0000313" key="3">
    <source>
        <dbReference type="Proteomes" id="UP001497382"/>
    </source>
</evidence>
<organism evidence="2 3">
    <name type="scientific">Larinioides sclopetarius</name>
    <dbReference type="NCBI Taxonomy" id="280406"/>
    <lineage>
        <taxon>Eukaryota</taxon>
        <taxon>Metazoa</taxon>
        <taxon>Ecdysozoa</taxon>
        <taxon>Arthropoda</taxon>
        <taxon>Chelicerata</taxon>
        <taxon>Arachnida</taxon>
        <taxon>Araneae</taxon>
        <taxon>Araneomorphae</taxon>
        <taxon>Entelegynae</taxon>
        <taxon>Araneoidea</taxon>
        <taxon>Araneidae</taxon>
        <taxon>Larinioides</taxon>
    </lineage>
</organism>
<dbReference type="Proteomes" id="UP001497382">
    <property type="component" value="Unassembled WGS sequence"/>
</dbReference>